<keyword evidence="3" id="KW-1185">Reference proteome</keyword>
<dbReference type="EMBL" id="BMMU01000028">
    <property type="protein sequence ID" value="GGJ58001.1"/>
    <property type="molecule type" value="Genomic_DNA"/>
</dbReference>
<dbReference type="GO" id="GO:0005886">
    <property type="term" value="C:plasma membrane"/>
    <property type="evidence" value="ECO:0007669"/>
    <property type="project" value="TreeGrafter"/>
</dbReference>
<dbReference type="PANTHER" id="PTHR34980">
    <property type="entry name" value="INNER MEMBRANE PROTEIN-RELATED-RELATED"/>
    <property type="match status" value="1"/>
</dbReference>
<dbReference type="InterPro" id="IPR008523">
    <property type="entry name" value="DUF805"/>
</dbReference>
<evidence type="ECO:0000313" key="2">
    <source>
        <dbReference type="EMBL" id="GGJ58001.1"/>
    </source>
</evidence>
<evidence type="ECO:0000256" key="1">
    <source>
        <dbReference type="SAM" id="Phobius"/>
    </source>
</evidence>
<dbReference type="PANTHER" id="PTHR34980:SF2">
    <property type="entry name" value="INNER MEMBRANE PROTEIN YHAH-RELATED"/>
    <property type="match status" value="1"/>
</dbReference>
<reference evidence="2" key="1">
    <citation type="journal article" date="2014" name="Int. J. Syst. Evol. Microbiol.">
        <title>Complete genome sequence of Corynebacterium casei LMG S-19264T (=DSM 44701T), isolated from a smear-ripened cheese.</title>
        <authorList>
            <consortium name="US DOE Joint Genome Institute (JGI-PGF)"/>
            <person name="Walter F."/>
            <person name="Albersmeier A."/>
            <person name="Kalinowski J."/>
            <person name="Ruckert C."/>
        </authorList>
    </citation>
    <scope>NUCLEOTIDE SEQUENCE</scope>
    <source>
        <strain evidence="2">CGMCC 4.7272</strain>
    </source>
</reference>
<accession>A0A917LB85</accession>
<keyword evidence="1" id="KW-0812">Transmembrane</keyword>
<evidence type="ECO:0000313" key="3">
    <source>
        <dbReference type="Proteomes" id="UP000625682"/>
    </source>
</evidence>
<dbReference type="Proteomes" id="UP000625682">
    <property type="component" value="Unassembled WGS sequence"/>
</dbReference>
<proteinExistence type="predicted"/>
<dbReference type="RefSeq" id="WP_189150924.1">
    <property type="nucleotide sequence ID" value="NZ_BAABER010000029.1"/>
</dbReference>
<sequence length="118" mass="13344">MNYYLDVLKKYAVFSGRARRKEYWMFTLFSLIVDVVLVVIDSFIGVQILSGVYALAVLLPTLAVAARRLHDTGRSGWWILFGIIPVVGWITLLVFLCLDGEQGENKYGHNPKFAPAHI</sequence>
<name>A0A917LB85_9ACTN</name>
<comment type="caution">
    <text evidence="2">The sequence shown here is derived from an EMBL/GenBank/DDBJ whole genome shotgun (WGS) entry which is preliminary data.</text>
</comment>
<feature type="transmembrane region" description="Helical" evidence="1">
    <location>
        <begin position="46"/>
        <end position="65"/>
    </location>
</feature>
<reference evidence="2" key="2">
    <citation type="submission" date="2020-09" db="EMBL/GenBank/DDBJ databases">
        <authorList>
            <person name="Sun Q."/>
            <person name="Zhou Y."/>
        </authorList>
    </citation>
    <scope>NUCLEOTIDE SEQUENCE</scope>
    <source>
        <strain evidence="2">CGMCC 4.7272</strain>
    </source>
</reference>
<keyword evidence="1" id="KW-0472">Membrane</keyword>
<feature type="transmembrane region" description="Helical" evidence="1">
    <location>
        <begin position="23"/>
        <end position="40"/>
    </location>
</feature>
<feature type="transmembrane region" description="Helical" evidence="1">
    <location>
        <begin position="77"/>
        <end position="96"/>
    </location>
</feature>
<dbReference type="AlphaFoldDB" id="A0A917LB85"/>
<dbReference type="Pfam" id="PF05656">
    <property type="entry name" value="DUF805"/>
    <property type="match status" value="1"/>
</dbReference>
<keyword evidence="1" id="KW-1133">Transmembrane helix</keyword>
<protein>
    <submittedName>
        <fullName evidence="2">Inner membrane protein YhaI</fullName>
    </submittedName>
</protein>
<organism evidence="2 3">
    <name type="scientific">Streptomyces lacrimifluminis</name>
    <dbReference type="NCBI Taxonomy" id="1500077"/>
    <lineage>
        <taxon>Bacteria</taxon>
        <taxon>Bacillati</taxon>
        <taxon>Actinomycetota</taxon>
        <taxon>Actinomycetes</taxon>
        <taxon>Kitasatosporales</taxon>
        <taxon>Streptomycetaceae</taxon>
        <taxon>Streptomyces</taxon>
    </lineage>
</organism>
<gene>
    <name evidence="2" type="primary">yhaI</name>
    <name evidence="2" type="ORF">GCM10012282_64210</name>
</gene>